<keyword evidence="2" id="KW-1185">Reference proteome</keyword>
<dbReference type="CDD" id="cd02440">
    <property type="entry name" value="AdoMet_MTases"/>
    <property type="match status" value="1"/>
</dbReference>
<dbReference type="GO" id="GO:0032259">
    <property type="term" value="P:methylation"/>
    <property type="evidence" value="ECO:0007669"/>
    <property type="project" value="UniProtKB-KW"/>
</dbReference>
<dbReference type="Gene3D" id="3.40.50.150">
    <property type="entry name" value="Vaccinia Virus protein VP39"/>
    <property type="match status" value="1"/>
</dbReference>
<dbReference type="EMBL" id="JAUEPH010000003">
    <property type="protein sequence ID" value="MDN3204147.1"/>
    <property type="molecule type" value="Genomic_DNA"/>
</dbReference>
<gene>
    <name evidence="1" type="ORF">QVH07_08305</name>
</gene>
<dbReference type="Pfam" id="PF13489">
    <property type="entry name" value="Methyltransf_23"/>
    <property type="match status" value="1"/>
</dbReference>
<dbReference type="InterPro" id="IPR029063">
    <property type="entry name" value="SAM-dependent_MTases_sf"/>
</dbReference>
<sequence length="282" mass="32956">MMFGLNDSFLYSHCHNCGSIWIDNVPENLDKFYPPSYYSFDKSGEENALKKNLKKWRFKMHKKGFSFKPPQYFDWIDRLELDVDDSIADIGCGDGILLKQLKYCGFENLLGFDPFIGNETILNGLKIKKLPFEEISGFFDCIMFHHSFEHLEDPLRVFEKIAQILKPDGKALIRTPVSGSLVWEEEKENWFQLDAPRHLFIPSVKGMQILAQNSGLELFLVLFDSLDTQFSITELYKRGIPLVKQNPQKEFSKRELNSFVKRAEKVNRIRRGDQAAFYFRKL</sequence>
<keyword evidence="1" id="KW-0808">Transferase</keyword>
<name>A0ABT7YCC0_9BACT</name>
<proteinExistence type="predicted"/>
<dbReference type="GO" id="GO:0008168">
    <property type="term" value="F:methyltransferase activity"/>
    <property type="evidence" value="ECO:0007669"/>
    <property type="project" value="UniProtKB-KW"/>
</dbReference>
<dbReference type="PANTHER" id="PTHR43861">
    <property type="entry name" value="TRANS-ACONITATE 2-METHYLTRANSFERASE-RELATED"/>
    <property type="match status" value="1"/>
</dbReference>
<protein>
    <submittedName>
        <fullName evidence="1">Class I SAM-dependent methyltransferase</fullName>
        <ecNumber evidence="1">2.1.1.-</ecNumber>
    </submittedName>
</protein>
<accession>A0ABT7YCC0</accession>
<organism evidence="1 2">
    <name type="scientific">Algoriphagus sediminis</name>
    <dbReference type="NCBI Taxonomy" id="3057113"/>
    <lineage>
        <taxon>Bacteria</taxon>
        <taxon>Pseudomonadati</taxon>
        <taxon>Bacteroidota</taxon>
        <taxon>Cytophagia</taxon>
        <taxon>Cytophagales</taxon>
        <taxon>Cyclobacteriaceae</taxon>
        <taxon>Algoriphagus</taxon>
    </lineage>
</organism>
<evidence type="ECO:0000313" key="1">
    <source>
        <dbReference type="EMBL" id="MDN3204147.1"/>
    </source>
</evidence>
<dbReference type="RefSeq" id="WP_289999701.1">
    <property type="nucleotide sequence ID" value="NZ_JAUEPH010000003.1"/>
</dbReference>
<dbReference type="SUPFAM" id="SSF53335">
    <property type="entry name" value="S-adenosyl-L-methionine-dependent methyltransferases"/>
    <property type="match status" value="1"/>
</dbReference>
<comment type="caution">
    <text evidence="1">The sequence shown here is derived from an EMBL/GenBank/DDBJ whole genome shotgun (WGS) entry which is preliminary data.</text>
</comment>
<dbReference type="EC" id="2.1.1.-" evidence="1"/>
<evidence type="ECO:0000313" key="2">
    <source>
        <dbReference type="Proteomes" id="UP001171916"/>
    </source>
</evidence>
<dbReference type="Proteomes" id="UP001171916">
    <property type="component" value="Unassembled WGS sequence"/>
</dbReference>
<keyword evidence="1" id="KW-0489">Methyltransferase</keyword>
<reference evidence="1" key="1">
    <citation type="submission" date="2023-06" db="EMBL/GenBank/DDBJ databases">
        <title>Robiginitalea aurantiacus sp. nov. and Algoriphagus sediminis sp. nov., isolated from coastal sediment.</title>
        <authorList>
            <person name="Zhou Z.Y."/>
            <person name="An J."/>
            <person name="Jia Y.W."/>
            <person name="Du Z.J."/>
        </authorList>
    </citation>
    <scope>NUCLEOTIDE SEQUENCE</scope>
    <source>
        <strain evidence="1">C2-7</strain>
    </source>
</reference>